<feature type="region of interest" description="Disordered" evidence="1">
    <location>
        <begin position="51"/>
        <end position="120"/>
    </location>
</feature>
<reference evidence="2" key="1">
    <citation type="submission" date="2025-08" db="UniProtKB">
        <authorList>
            <consortium name="Ensembl"/>
        </authorList>
    </citation>
    <scope>IDENTIFICATION</scope>
</reference>
<evidence type="ECO:0000313" key="3">
    <source>
        <dbReference type="Proteomes" id="UP000694380"/>
    </source>
</evidence>
<keyword evidence="3" id="KW-1185">Reference proteome</keyword>
<accession>A0A8C3H8G2</accession>
<dbReference type="Proteomes" id="UP000694380">
    <property type="component" value="Unplaced"/>
</dbReference>
<dbReference type="OMA" id="CIAPRSE"/>
<evidence type="ECO:0000256" key="1">
    <source>
        <dbReference type="SAM" id="MobiDB-lite"/>
    </source>
</evidence>
<organism evidence="2 3">
    <name type="scientific">Chrysemys picta bellii</name>
    <name type="common">Western painted turtle</name>
    <name type="synonym">Emys bellii</name>
    <dbReference type="NCBI Taxonomy" id="8478"/>
    <lineage>
        <taxon>Eukaryota</taxon>
        <taxon>Metazoa</taxon>
        <taxon>Chordata</taxon>
        <taxon>Craniata</taxon>
        <taxon>Vertebrata</taxon>
        <taxon>Euteleostomi</taxon>
        <taxon>Archelosauria</taxon>
        <taxon>Testudinata</taxon>
        <taxon>Testudines</taxon>
        <taxon>Cryptodira</taxon>
        <taxon>Durocryptodira</taxon>
        <taxon>Testudinoidea</taxon>
        <taxon>Emydidae</taxon>
        <taxon>Chrysemys</taxon>
    </lineage>
</organism>
<sequence length="120" mass="12760">MLQWSHGRATVALTGSCRSCLIPLPFPHDNSVVLVHSPGACCIAPRSEGNRMGESFQAKRSPSSPQGAPKKRSAFGDITNAHKNQAGLRKKDAAKAGPRKAQKGTAALGVLKNNEINFKK</sequence>
<dbReference type="Ensembl" id="ENSCPBT00000009301.1">
    <property type="protein sequence ID" value="ENSCPBP00000007712.1"/>
    <property type="gene ID" value="ENSCPBG00000006070.1"/>
</dbReference>
<protein>
    <submittedName>
        <fullName evidence="2">Uncharacterized protein</fullName>
    </submittedName>
</protein>
<evidence type="ECO:0000313" key="2">
    <source>
        <dbReference type="Ensembl" id="ENSCPBP00000007712.1"/>
    </source>
</evidence>
<dbReference type="AlphaFoldDB" id="A0A8C3H8G2"/>
<reference evidence="2" key="2">
    <citation type="submission" date="2025-09" db="UniProtKB">
        <authorList>
            <consortium name="Ensembl"/>
        </authorList>
    </citation>
    <scope>IDENTIFICATION</scope>
</reference>
<name>A0A8C3H8G2_CHRPI</name>
<proteinExistence type="predicted"/>